<dbReference type="Proteomes" id="UP000637074">
    <property type="component" value="Unassembled WGS sequence"/>
</dbReference>
<keyword evidence="13" id="KW-1185">Reference proteome</keyword>
<protein>
    <recommendedName>
        <fullName evidence="8">Quaternary amine transport ATP-binding protein</fullName>
        <ecNumber evidence="8">7.6.2.9</ecNumber>
    </recommendedName>
</protein>
<dbReference type="PANTHER" id="PTHR43869">
    <property type="entry name" value="GLYCINE BETAINE/PROLINE BETAINE TRANSPORT SYSTEM ATP-BINDING PROTEIN PROV"/>
    <property type="match status" value="1"/>
</dbReference>
<dbReference type="PROSITE" id="PS51371">
    <property type="entry name" value="CBS"/>
    <property type="match status" value="2"/>
</dbReference>
<evidence type="ECO:0000313" key="12">
    <source>
        <dbReference type="EMBL" id="GHH97412.1"/>
    </source>
</evidence>
<comment type="caution">
    <text evidence="12">The sequence shown here is derived from an EMBL/GenBank/DDBJ whole genome shotgun (WGS) entry which is preliminary data.</text>
</comment>
<dbReference type="Pfam" id="PF00571">
    <property type="entry name" value="CBS"/>
    <property type="match status" value="2"/>
</dbReference>
<dbReference type="InterPro" id="IPR051921">
    <property type="entry name" value="ABC_osmolyte_uptake_ATP-bind"/>
</dbReference>
<reference evidence="12 13" key="1">
    <citation type="journal article" date="2022" name="Int. J. Syst. Evol. Microbiol.">
        <title>Neobacillus kokaensis sp. nov., isolated from soil.</title>
        <authorList>
            <person name="Yuki K."/>
            <person name="Matsubara H."/>
            <person name="Yamaguchi S."/>
        </authorList>
    </citation>
    <scope>NUCLEOTIDE SEQUENCE [LARGE SCALE GENOMIC DNA]</scope>
    <source>
        <strain evidence="12 13">LOB 377</strain>
    </source>
</reference>
<feature type="domain" description="CBS" evidence="11">
    <location>
        <begin position="277"/>
        <end position="333"/>
    </location>
</feature>
<evidence type="ECO:0000313" key="13">
    <source>
        <dbReference type="Proteomes" id="UP000637074"/>
    </source>
</evidence>
<keyword evidence="5" id="KW-0029">Amino-acid transport</keyword>
<dbReference type="SUPFAM" id="SSF52540">
    <property type="entry name" value="P-loop containing nucleoside triphosphate hydrolases"/>
    <property type="match status" value="1"/>
</dbReference>
<evidence type="ECO:0000259" key="10">
    <source>
        <dbReference type="PROSITE" id="PS50893"/>
    </source>
</evidence>
<dbReference type="InterPro" id="IPR003593">
    <property type="entry name" value="AAA+_ATPase"/>
</dbReference>
<dbReference type="InterPro" id="IPR005892">
    <property type="entry name" value="Gly-betaine_transp_ATP-bd"/>
</dbReference>
<keyword evidence="6 7" id="KW-0129">CBS domain</keyword>
<dbReference type="InterPro" id="IPR003439">
    <property type="entry name" value="ABC_transporter-like_ATP-bd"/>
</dbReference>
<evidence type="ECO:0000256" key="3">
    <source>
        <dbReference type="ARBA" id="ARBA00022741"/>
    </source>
</evidence>
<dbReference type="Pfam" id="PF00005">
    <property type="entry name" value="ABC_tran"/>
    <property type="match status" value="1"/>
</dbReference>
<dbReference type="SUPFAM" id="SSF54631">
    <property type="entry name" value="CBS-domain pair"/>
    <property type="match status" value="1"/>
</dbReference>
<dbReference type="InterPro" id="IPR017871">
    <property type="entry name" value="ABC_transporter-like_CS"/>
</dbReference>
<gene>
    <name evidence="12" type="primary">opuAA_1</name>
    <name evidence="12" type="ORF">AM1BK_09550</name>
</gene>
<accession>A0ABQ3MYA8</accession>
<organism evidence="12 13">
    <name type="scientific">Neobacillus kokaensis</name>
    <dbReference type="NCBI Taxonomy" id="2759023"/>
    <lineage>
        <taxon>Bacteria</taxon>
        <taxon>Bacillati</taxon>
        <taxon>Bacillota</taxon>
        <taxon>Bacilli</taxon>
        <taxon>Bacillales</taxon>
        <taxon>Bacillaceae</taxon>
        <taxon>Neobacillus</taxon>
    </lineage>
</organism>
<dbReference type="GO" id="GO:0005524">
    <property type="term" value="F:ATP binding"/>
    <property type="evidence" value="ECO:0007669"/>
    <property type="project" value="UniProtKB-KW"/>
</dbReference>
<keyword evidence="2 8" id="KW-0813">Transport</keyword>
<keyword evidence="8" id="KW-1003">Cell membrane</keyword>
<dbReference type="RefSeq" id="WP_191270262.1">
    <property type="nucleotide sequence ID" value="NZ_BNDS01000003.1"/>
</dbReference>
<dbReference type="InterPro" id="IPR000644">
    <property type="entry name" value="CBS_dom"/>
</dbReference>
<dbReference type="SMART" id="SM00116">
    <property type="entry name" value="CBS"/>
    <property type="match status" value="2"/>
</dbReference>
<keyword evidence="3 8" id="KW-0547">Nucleotide-binding</keyword>
<dbReference type="EMBL" id="BNDS01000003">
    <property type="protein sequence ID" value="GHH97412.1"/>
    <property type="molecule type" value="Genomic_DNA"/>
</dbReference>
<evidence type="ECO:0000256" key="2">
    <source>
        <dbReference type="ARBA" id="ARBA00022448"/>
    </source>
</evidence>
<comment type="similarity">
    <text evidence="1 8">Belongs to the ABC transporter superfamily.</text>
</comment>
<keyword evidence="8" id="KW-0472">Membrane</keyword>
<dbReference type="CDD" id="cd03294">
    <property type="entry name" value="ABC_Pro_Gly_Betaine"/>
    <property type="match status" value="1"/>
</dbReference>
<evidence type="ECO:0000256" key="1">
    <source>
        <dbReference type="ARBA" id="ARBA00005417"/>
    </source>
</evidence>
<proteinExistence type="inferred from homology"/>
<comment type="subunit">
    <text evidence="8">The complex is probably composed of two ATP-binding proteins, two transmembrane proteins and a solute-binding protein.</text>
</comment>
<comment type="catalytic activity">
    <reaction evidence="8">
        <text>a quaternary ammonium(out) + ATP + H2O = a quaternary ammonium(in) + ADP + phosphate + H(+)</text>
        <dbReference type="Rhea" id="RHEA:11036"/>
        <dbReference type="ChEBI" id="CHEBI:15377"/>
        <dbReference type="ChEBI" id="CHEBI:15378"/>
        <dbReference type="ChEBI" id="CHEBI:30616"/>
        <dbReference type="ChEBI" id="CHEBI:35267"/>
        <dbReference type="ChEBI" id="CHEBI:43474"/>
        <dbReference type="ChEBI" id="CHEBI:456216"/>
    </reaction>
</comment>
<feature type="region of interest" description="Disordered" evidence="9">
    <location>
        <begin position="420"/>
        <end position="470"/>
    </location>
</feature>
<keyword evidence="8" id="KW-0997">Cell inner membrane</keyword>
<dbReference type="PANTHER" id="PTHR43869:SF1">
    <property type="entry name" value="GLYCINE BETAINE_PROLINE BETAINE TRANSPORT SYSTEM ATP-BINDING PROTEIN PROV"/>
    <property type="match status" value="1"/>
</dbReference>
<dbReference type="InterPro" id="IPR027417">
    <property type="entry name" value="P-loop_NTPase"/>
</dbReference>
<evidence type="ECO:0000256" key="7">
    <source>
        <dbReference type="PROSITE-ProRule" id="PRU00703"/>
    </source>
</evidence>
<comment type="subcellular location">
    <subcellularLocation>
        <location evidence="8">Cell inner membrane</location>
        <topology evidence="8">Peripheral membrane protein</topology>
    </subcellularLocation>
</comment>
<dbReference type="Gene3D" id="3.40.50.300">
    <property type="entry name" value="P-loop containing nucleotide triphosphate hydrolases"/>
    <property type="match status" value="1"/>
</dbReference>
<name>A0ABQ3MYA8_9BACI</name>
<dbReference type="PROSITE" id="PS00211">
    <property type="entry name" value="ABC_TRANSPORTER_1"/>
    <property type="match status" value="1"/>
</dbReference>
<keyword evidence="4 8" id="KW-0067">ATP-binding</keyword>
<evidence type="ECO:0000256" key="8">
    <source>
        <dbReference type="RuleBase" id="RU369116"/>
    </source>
</evidence>
<dbReference type="NCBIfam" id="TIGR01186">
    <property type="entry name" value="proV"/>
    <property type="match status" value="1"/>
</dbReference>
<dbReference type="PROSITE" id="PS50893">
    <property type="entry name" value="ABC_TRANSPORTER_2"/>
    <property type="match status" value="1"/>
</dbReference>
<evidence type="ECO:0000256" key="5">
    <source>
        <dbReference type="ARBA" id="ARBA00022970"/>
    </source>
</evidence>
<evidence type="ECO:0000256" key="9">
    <source>
        <dbReference type="SAM" id="MobiDB-lite"/>
    </source>
</evidence>
<evidence type="ECO:0000256" key="6">
    <source>
        <dbReference type="ARBA" id="ARBA00023122"/>
    </source>
</evidence>
<evidence type="ECO:0000259" key="11">
    <source>
        <dbReference type="PROSITE" id="PS51371"/>
    </source>
</evidence>
<feature type="domain" description="CBS" evidence="11">
    <location>
        <begin position="337"/>
        <end position="393"/>
    </location>
</feature>
<dbReference type="Gene3D" id="3.10.580.10">
    <property type="entry name" value="CBS-domain"/>
    <property type="match status" value="1"/>
</dbReference>
<evidence type="ECO:0000256" key="4">
    <source>
        <dbReference type="ARBA" id="ARBA00022840"/>
    </source>
</evidence>
<dbReference type="InterPro" id="IPR046342">
    <property type="entry name" value="CBS_dom_sf"/>
</dbReference>
<sequence length="470" mass="51513">MKKIEVRNVTKVFGKSKKAIQLLRDGESKQTILKKTGATVGVNQANFSVEAGEIFVIMGLSGSGKSTLVRMLNRLIDPTIGEVLIDGQDIVKMNKEQLREVRRKKISMVFQKFALLPHRTVLENTEYGLEIQGVPKDTRTQKAMDALNLVGLEGYENQYPGQLSGGMQQRVGLARALANDADILLMDEAFSALDPLIRKDMQDELLELQAKMKKTIVFITHDLDEALRIGDRIALMKDGSIVQIGTAEEILMNPSNDYVERFVEDVDLSKVLTAGHVMKRAESVSIEKGPRVALKNMKELGISSIYVVDKKKTLLGAITAADAKYALERGEKLAGILQQDVPTVLPDTLLTDLFEKVSTATIPVSVVDENRRLLGILVRGAVIGALAGNNIDLNTITDVKTEVAAGKLERTNQGDVPAVSAQAKPFNGDNFSSTLDQRSKGSLPDNTIKLNFSGRMNEINDTPNSDREVN</sequence>
<feature type="domain" description="ABC transporter" evidence="10">
    <location>
        <begin position="4"/>
        <end position="263"/>
    </location>
</feature>
<dbReference type="EC" id="7.6.2.9" evidence="8"/>
<dbReference type="SMART" id="SM00382">
    <property type="entry name" value="AAA"/>
    <property type="match status" value="1"/>
</dbReference>